<comment type="caution">
    <text evidence="7">The sequence shown here is derived from an EMBL/GenBank/DDBJ whole genome shotgun (WGS) entry which is preliminary data.</text>
</comment>
<organism evidence="7 8">
    <name type="scientific">Roseomonas indoligenes</name>
    <dbReference type="NCBI Taxonomy" id="2820811"/>
    <lineage>
        <taxon>Bacteria</taxon>
        <taxon>Pseudomonadati</taxon>
        <taxon>Pseudomonadota</taxon>
        <taxon>Alphaproteobacteria</taxon>
        <taxon>Acetobacterales</taxon>
        <taxon>Roseomonadaceae</taxon>
        <taxon>Roseomonas</taxon>
    </lineage>
</organism>
<dbReference type="Gene3D" id="1.10.10.10">
    <property type="entry name" value="Winged helix-like DNA-binding domain superfamily/Winged helix DNA-binding domain"/>
    <property type="match status" value="1"/>
</dbReference>
<dbReference type="InterPro" id="IPR036388">
    <property type="entry name" value="WH-like_DNA-bd_sf"/>
</dbReference>
<evidence type="ECO:0000313" key="8">
    <source>
        <dbReference type="Proteomes" id="UP000677537"/>
    </source>
</evidence>
<feature type="region of interest" description="Disordered" evidence="5">
    <location>
        <begin position="297"/>
        <end position="323"/>
    </location>
</feature>
<dbReference type="FunFam" id="1.10.10.10:FF:000001">
    <property type="entry name" value="LysR family transcriptional regulator"/>
    <property type="match status" value="1"/>
</dbReference>
<dbReference type="Pfam" id="PF00126">
    <property type="entry name" value="HTH_1"/>
    <property type="match status" value="1"/>
</dbReference>
<dbReference type="Proteomes" id="UP000677537">
    <property type="component" value="Unassembled WGS sequence"/>
</dbReference>
<dbReference type="PANTHER" id="PTHR30346">
    <property type="entry name" value="TRANSCRIPTIONAL DUAL REGULATOR HCAR-RELATED"/>
    <property type="match status" value="1"/>
</dbReference>
<keyword evidence="2" id="KW-0805">Transcription regulation</keyword>
<proteinExistence type="inferred from homology"/>
<dbReference type="Gene3D" id="3.40.190.10">
    <property type="entry name" value="Periplasmic binding protein-like II"/>
    <property type="match status" value="2"/>
</dbReference>
<dbReference type="InterPro" id="IPR000847">
    <property type="entry name" value="LysR_HTH_N"/>
</dbReference>
<dbReference type="InterPro" id="IPR036390">
    <property type="entry name" value="WH_DNA-bd_sf"/>
</dbReference>
<keyword evidence="8" id="KW-1185">Reference proteome</keyword>
<protein>
    <submittedName>
        <fullName evidence="7">LysR family transcriptional regulator</fullName>
    </submittedName>
</protein>
<dbReference type="SUPFAM" id="SSF53850">
    <property type="entry name" value="Periplasmic binding protein-like II"/>
    <property type="match status" value="1"/>
</dbReference>
<dbReference type="RefSeq" id="WP_209375951.1">
    <property type="nucleotide sequence ID" value="NZ_JAGIZA010000014.1"/>
</dbReference>
<dbReference type="InterPro" id="IPR005119">
    <property type="entry name" value="LysR_subst-bd"/>
</dbReference>
<dbReference type="GO" id="GO:0003700">
    <property type="term" value="F:DNA-binding transcription factor activity"/>
    <property type="evidence" value="ECO:0007669"/>
    <property type="project" value="InterPro"/>
</dbReference>
<dbReference type="SUPFAM" id="SSF46785">
    <property type="entry name" value="Winged helix' DNA-binding domain"/>
    <property type="match status" value="1"/>
</dbReference>
<evidence type="ECO:0000259" key="6">
    <source>
        <dbReference type="PROSITE" id="PS50931"/>
    </source>
</evidence>
<dbReference type="PRINTS" id="PR00039">
    <property type="entry name" value="HTHLYSR"/>
</dbReference>
<accession>A0A940N0S1</accession>
<keyword evidence="4" id="KW-0804">Transcription</keyword>
<reference evidence="7" key="1">
    <citation type="submission" date="2021-03" db="EMBL/GenBank/DDBJ databases">
        <authorList>
            <person name="So Y."/>
        </authorList>
    </citation>
    <scope>NUCLEOTIDE SEQUENCE</scope>
    <source>
        <strain evidence="7">SG15</strain>
    </source>
</reference>
<dbReference type="AlphaFoldDB" id="A0A940N0S1"/>
<dbReference type="EMBL" id="JAGIZA010000014">
    <property type="protein sequence ID" value="MBP0495158.1"/>
    <property type="molecule type" value="Genomic_DNA"/>
</dbReference>
<name>A0A940N0S1_9PROT</name>
<evidence type="ECO:0000256" key="5">
    <source>
        <dbReference type="SAM" id="MobiDB-lite"/>
    </source>
</evidence>
<dbReference type="Pfam" id="PF03466">
    <property type="entry name" value="LysR_substrate"/>
    <property type="match status" value="1"/>
</dbReference>
<feature type="domain" description="HTH lysR-type" evidence="6">
    <location>
        <begin position="1"/>
        <end position="58"/>
    </location>
</feature>
<dbReference type="GO" id="GO:0003677">
    <property type="term" value="F:DNA binding"/>
    <property type="evidence" value="ECO:0007669"/>
    <property type="project" value="UniProtKB-KW"/>
</dbReference>
<sequence>MELRHLRYFRAVAEELNVTRAAALLGIAQPPLTHQIKSLEAELDVRLFHRVGRRIELTAAGTVFLEEARAILDRAERAAVLARRAERGEIGKLRVGFTASASFSPFVTEVLKTYRARWPDVEIGLVERRTALLTAALKADDLDAAFVRPPLVPDPVVEVRWLLEEPMVAAVPSGHPAVRRRSVRLEVLRDDPFILYPRRGGSGLSEQIVSECMRLGFSPRIGQDAPELTAAINFVAAGMGVAVVPACMQHLRPDAVRYLALAGSGLRAVLGLAYRGGSRSETLHNLSATAASVSAAHGFAGPDERGGGRGDGLGLGPAGQPAG</sequence>
<evidence type="ECO:0000256" key="1">
    <source>
        <dbReference type="ARBA" id="ARBA00009437"/>
    </source>
</evidence>
<dbReference type="PANTHER" id="PTHR30346:SF30">
    <property type="entry name" value="SMALL NEUTRAL PROTEASE REGULATORY PROTEIN"/>
    <property type="match status" value="1"/>
</dbReference>
<evidence type="ECO:0000256" key="4">
    <source>
        <dbReference type="ARBA" id="ARBA00023163"/>
    </source>
</evidence>
<evidence type="ECO:0000256" key="3">
    <source>
        <dbReference type="ARBA" id="ARBA00023125"/>
    </source>
</evidence>
<evidence type="ECO:0000256" key="2">
    <source>
        <dbReference type="ARBA" id="ARBA00023015"/>
    </source>
</evidence>
<comment type="similarity">
    <text evidence="1">Belongs to the LysR transcriptional regulatory family.</text>
</comment>
<evidence type="ECO:0000313" key="7">
    <source>
        <dbReference type="EMBL" id="MBP0495158.1"/>
    </source>
</evidence>
<feature type="compositionally biased region" description="Gly residues" evidence="5">
    <location>
        <begin position="309"/>
        <end position="323"/>
    </location>
</feature>
<dbReference type="PROSITE" id="PS50931">
    <property type="entry name" value="HTH_LYSR"/>
    <property type="match status" value="1"/>
</dbReference>
<gene>
    <name evidence="7" type="ORF">J5Y10_20410</name>
</gene>
<dbReference type="GO" id="GO:0032993">
    <property type="term" value="C:protein-DNA complex"/>
    <property type="evidence" value="ECO:0007669"/>
    <property type="project" value="TreeGrafter"/>
</dbReference>
<keyword evidence="3" id="KW-0238">DNA-binding</keyword>